<dbReference type="Pfam" id="PF02386">
    <property type="entry name" value="TrkH"/>
    <property type="match status" value="1"/>
</dbReference>
<evidence type="ECO:0000256" key="5">
    <source>
        <dbReference type="ARBA" id="ARBA00023065"/>
    </source>
</evidence>
<keyword evidence="2" id="KW-0813">Transport</keyword>
<keyword evidence="3 8" id="KW-0812">Transmembrane</keyword>
<feature type="region of interest" description="Disordered" evidence="7">
    <location>
        <begin position="1101"/>
        <end position="1150"/>
    </location>
</feature>
<feature type="compositionally biased region" description="Basic and acidic residues" evidence="7">
    <location>
        <begin position="269"/>
        <end position="279"/>
    </location>
</feature>
<comment type="caution">
    <text evidence="9">The sequence shown here is derived from an EMBL/GenBank/DDBJ whole genome shotgun (WGS) entry which is preliminary data.</text>
</comment>
<feature type="transmembrane region" description="Helical" evidence="8">
    <location>
        <begin position="55"/>
        <end position="76"/>
    </location>
</feature>
<feature type="transmembrane region" description="Helical" evidence="8">
    <location>
        <begin position="810"/>
        <end position="834"/>
    </location>
</feature>
<dbReference type="PANTHER" id="PTHR31064">
    <property type="entry name" value="POTASSIUM TRANSPORT PROTEIN DDB_G0292412-RELATED"/>
    <property type="match status" value="1"/>
</dbReference>
<evidence type="ECO:0000256" key="1">
    <source>
        <dbReference type="ARBA" id="ARBA00004141"/>
    </source>
</evidence>
<keyword evidence="5" id="KW-0406">Ion transport</keyword>
<dbReference type="GO" id="GO:1990573">
    <property type="term" value="P:potassium ion import across plasma membrane"/>
    <property type="evidence" value="ECO:0007669"/>
    <property type="project" value="TreeGrafter"/>
</dbReference>
<feature type="compositionally biased region" description="Acidic residues" evidence="7">
    <location>
        <begin position="368"/>
        <end position="380"/>
    </location>
</feature>
<feature type="transmembrane region" description="Helical" evidence="8">
    <location>
        <begin position="728"/>
        <end position="752"/>
    </location>
</feature>
<feature type="region of interest" description="Disordered" evidence="7">
    <location>
        <begin position="584"/>
        <end position="647"/>
    </location>
</feature>
<feature type="region of interest" description="Disordered" evidence="7">
    <location>
        <begin position="368"/>
        <end position="525"/>
    </location>
</feature>
<evidence type="ECO:0000256" key="8">
    <source>
        <dbReference type="SAM" id="Phobius"/>
    </source>
</evidence>
<comment type="subcellular location">
    <subcellularLocation>
        <location evidence="1">Membrane</location>
        <topology evidence="1">Multi-pass membrane protein</topology>
    </subcellularLocation>
</comment>
<feature type="compositionally biased region" description="Polar residues" evidence="7">
    <location>
        <begin position="1101"/>
        <end position="1117"/>
    </location>
</feature>
<evidence type="ECO:0008006" key="11">
    <source>
        <dbReference type="Google" id="ProtNLM"/>
    </source>
</evidence>
<dbReference type="PANTHER" id="PTHR31064:SF30">
    <property type="entry name" value="HIGH-AFFINITY POTASSIUM TRANSPORT PROTEIN-RELATED"/>
    <property type="match status" value="1"/>
</dbReference>
<dbReference type="InterPro" id="IPR003445">
    <property type="entry name" value="Cat_transpt"/>
</dbReference>
<gene>
    <name evidence="9" type="ORF">RDB_LOCUS138881</name>
</gene>
<feature type="transmembrane region" description="Helical" evidence="8">
    <location>
        <begin position="1027"/>
        <end position="1047"/>
    </location>
</feature>
<dbReference type="GO" id="GO:0005886">
    <property type="term" value="C:plasma membrane"/>
    <property type="evidence" value="ECO:0007669"/>
    <property type="project" value="TreeGrafter"/>
</dbReference>
<evidence type="ECO:0000256" key="7">
    <source>
        <dbReference type="SAM" id="MobiDB-lite"/>
    </source>
</evidence>
<organism evidence="9 10">
    <name type="scientific">Rhizoctonia solani</name>
    <dbReference type="NCBI Taxonomy" id="456999"/>
    <lineage>
        <taxon>Eukaryota</taxon>
        <taxon>Fungi</taxon>
        <taxon>Dikarya</taxon>
        <taxon>Basidiomycota</taxon>
        <taxon>Agaricomycotina</taxon>
        <taxon>Agaricomycetes</taxon>
        <taxon>Cantharellales</taxon>
        <taxon>Ceratobasidiaceae</taxon>
        <taxon>Rhizoctonia</taxon>
    </lineage>
</organism>
<keyword evidence="4 8" id="KW-1133">Transmembrane helix</keyword>
<dbReference type="GO" id="GO:0140107">
    <property type="term" value="F:high-affinity potassium ion transmembrane transporter activity"/>
    <property type="evidence" value="ECO:0007669"/>
    <property type="project" value="TreeGrafter"/>
</dbReference>
<evidence type="ECO:0000256" key="4">
    <source>
        <dbReference type="ARBA" id="ARBA00022989"/>
    </source>
</evidence>
<feature type="region of interest" description="Disordered" evidence="7">
    <location>
        <begin position="213"/>
        <end position="302"/>
    </location>
</feature>
<proteinExistence type="predicted"/>
<evidence type="ECO:0000256" key="2">
    <source>
        <dbReference type="ARBA" id="ARBA00022448"/>
    </source>
</evidence>
<feature type="transmembrane region" description="Helical" evidence="8">
    <location>
        <begin position="871"/>
        <end position="891"/>
    </location>
</feature>
<dbReference type="Gene3D" id="1.10.287.70">
    <property type="match status" value="1"/>
</dbReference>
<name>A0A8H3B364_9AGAM</name>
<dbReference type="Proteomes" id="UP000663846">
    <property type="component" value="Unassembled WGS sequence"/>
</dbReference>
<feature type="region of interest" description="Disordered" evidence="7">
    <location>
        <begin position="326"/>
        <end position="349"/>
    </location>
</feature>
<evidence type="ECO:0000256" key="6">
    <source>
        <dbReference type="ARBA" id="ARBA00023136"/>
    </source>
</evidence>
<evidence type="ECO:0000313" key="10">
    <source>
        <dbReference type="Proteomes" id="UP000663846"/>
    </source>
</evidence>
<feature type="transmembrane region" description="Helical" evidence="8">
    <location>
        <begin position="27"/>
        <end position="48"/>
    </location>
</feature>
<keyword evidence="6 8" id="KW-0472">Membrane</keyword>
<feature type="compositionally biased region" description="Polar residues" evidence="7">
    <location>
        <begin position="606"/>
        <end position="620"/>
    </location>
</feature>
<dbReference type="InterPro" id="IPR051143">
    <property type="entry name" value="TrkH_K-transport"/>
</dbReference>
<dbReference type="GO" id="GO:0030007">
    <property type="term" value="P:intracellular potassium ion homeostasis"/>
    <property type="evidence" value="ECO:0007669"/>
    <property type="project" value="TreeGrafter"/>
</dbReference>
<feature type="region of interest" description="Disordered" evidence="7">
    <location>
        <begin position="676"/>
        <end position="712"/>
    </location>
</feature>
<dbReference type="EMBL" id="CAJMWS010000471">
    <property type="protein sequence ID" value="CAE6446434.1"/>
    <property type="molecule type" value="Genomic_DNA"/>
</dbReference>
<dbReference type="AlphaFoldDB" id="A0A8H3B364"/>
<dbReference type="SUPFAM" id="SSF81324">
    <property type="entry name" value="Voltage-gated potassium channels"/>
    <property type="match status" value="1"/>
</dbReference>
<protein>
    <recommendedName>
        <fullName evidence="11">Potassium transport protein</fullName>
    </recommendedName>
</protein>
<feature type="compositionally biased region" description="Basic and acidic residues" evidence="7">
    <location>
        <begin position="386"/>
        <end position="403"/>
    </location>
</feature>
<feature type="compositionally biased region" description="Polar residues" evidence="7">
    <location>
        <begin position="414"/>
        <end position="455"/>
    </location>
</feature>
<reference evidence="9" key="1">
    <citation type="submission" date="2021-01" db="EMBL/GenBank/DDBJ databases">
        <authorList>
            <person name="Kaushik A."/>
        </authorList>
    </citation>
    <scope>NUCLEOTIDE SEQUENCE</scope>
    <source>
        <strain evidence="9">AG1-1C</strain>
    </source>
</reference>
<feature type="transmembrane region" description="Helical" evidence="8">
    <location>
        <begin position="88"/>
        <end position="108"/>
    </location>
</feature>
<feature type="transmembrane region" description="Helical" evidence="8">
    <location>
        <begin position="780"/>
        <end position="798"/>
    </location>
</feature>
<feature type="compositionally biased region" description="Basic residues" evidence="7">
    <location>
        <begin position="630"/>
        <end position="639"/>
    </location>
</feature>
<accession>A0A8H3B364</accession>
<evidence type="ECO:0000256" key="3">
    <source>
        <dbReference type="ARBA" id="ARBA00022692"/>
    </source>
</evidence>
<feature type="compositionally biased region" description="Low complexity" evidence="7">
    <location>
        <begin position="516"/>
        <end position="525"/>
    </location>
</feature>
<feature type="compositionally biased region" description="Basic and acidic residues" evidence="7">
    <location>
        <begin position="676"/>
        <end position="687"/>
    </location>
</feature>
<sequence length="1150" mass="125861">MATGRARLRFRWFIKRLSIWAGKHLNFYRVHLLSFTFIPVISAAIFYASNGNTKISYLDSLFMCASAMTTSGLNTVNLSTTTVWQQVILAFLMFIGNSTSISLVVLFVRRSYFKAKCEAAVRMARQQRHERDLIRRALAGSQGTGPSMFARVRARAQTIFGHQTTPEPRPEVREDGLVEKGMLPEPEQQRIRGRVRGETIVGSLHESIASDDTHIENGAGNHIGSSEKVGNGYGKAPTDDNDASSGANADGKINGHHLENAVRGSGPENSHEHFNDQHHANSFAPPILTQTAPTPSPTMALLPEVSESPADEMTPSSVGLVPVTAPNSASVSARPKLRPRSLALGHESDRDIRKTRARAGVIRAGDIEILENDAPEDDQESNGLPDNHDRQSLSRSPGDRKLGLESVGEESAQDVHTTSPTEMSRHSGSPNGITHFQFTNSISPKEETFATSPNEMSEFAHSPTSSPPAHKVPGSPGPNGHGILMHSSSYSSPSPNVGHQPLPHMGEPLTRPRQATVSSPSTRRTTLSPLVRPAFLHAPHLTPGGRRTTFAEQVHPLHPHGPMRERAPSINPEARSARRAALRARNGTITSPLPPFANLPPHTEDMPSSGSPFSEQSNKLANEYGQGRGHTQHPLRRPRAQTGSGGFANPIGVVAQWGVNYISGVKNFVEGHEREVVHETEGRERRGSVYQRTDSVGSHGAGSLAPPDDDVSLDEDDLEKMGGDEYNALVVLSWIVAGHYLFNHMVAFIILAPYSAKFPLVRDVIDAQNQSSGRTLNTTWFALFSVISAYANAGLTVVDTSLIQMSSAYVMIFVIIWLILVGATAFPLSLRFLIWVGTKIFRHGSTGRGLKFLLKHPRRCFMYLFPSHQSWYLLFTLVVIFILDWAAYLTFNIGMPGIEAIPVGPRVVGGFLQAVGQRAGGFTTINLQAIAPALQVVYIATMFVQVYPIAMAVRTSNVYEDSGVVIYQEELDDEEPTNLPAGRGAGFTAYLGWHVKHQLAQDLFWLFAALTALCAFERNRILSEETAYFNIFSLFFEIVSAFANVGFSLGVSSQPFSLSGEMRTIPKLVIIGLMIRGRHRGLPMAIDRSVQLPTEYKTTSVMTSPSGISSRRSTGLPNMSRRATVGTWTRTSVRQRQRAQDPTLDSDSDE</sequence>
<evidence type="ECO:0000313" key="9">
    <source>
        <dbReference type="EMBL" id="CAE6446434.1"/>
    </source>
</evidence>